<proteinExistence type="predicted"/>
<organism evidence="1 2">
    <name type="scientific">Candidatus Falkowbacteria bacterium GW2011_GWA2_39_24</name>
    <dbReference type="NCBI Taxonomy" id="1618634"/>
    <lineage>
        <taxon>Bacteria</taxon>
        <taxon>Candidatus Falkowiibacteriota</taxon>
    </lineage>
</organism>
<sequence length="116" mass="13405">MKKWFIMVVITVLVLIIVIFYCDSESTIITTQYNNTPYYYGGNALSFLAESNKLHTEYKNLLRAVGANDFDAQQYLRDFPNDAVTVSWLQADGEYIINIFSNADSAVLVQHFDRYR</sequence>
<dbReference type="AlphaFoldDB" id="A0A0G0RI17"/>
<dbReference type="Proteomes" id="UP000034048">
    <property type="component" value="Unassembled WGS sequence"/>
</dbReference>
<dbReference type="EMBL" id="LBWS01000048">
    <property type="protein sequence ID" value="KKR13312.1"/>
    <property type="molecule type" value="Genomic_DNA"/>
</dbReference>
<comment type="caution">
    <text evidence="1">The sequence shown here is derived from an EMBL/GenBank/DDBJ whole genome shotgun (WGS) entry which is preliminary data.</text>
</comment>
<gene>
    <name evidence="1" type="ORF">UT42_C0048G0006</name>
</gene>
<evidence type="ECO:0000313" key="2">
    <source>
        <dbReference type="Proteomes" id="UP000034048"/>
    </source>
</evidence>
<protein>
    <submittedName>
        <fullName evidence="1">Uncharacterized protein</fullName>
    </submittedName>
</protein>
<evidence type="ECO:0000313" key="1">
    <source>
        <dbReference type="EMBL" id="KKR13312.1"/>
    </source>
</evidence>
<name>A0A0G0RI17_9BACT</name>
<reference evidence="1 2" key="1">
    <citation type="journal article" date="2015" name="Nature">
        <title>rRNA introns, odd ribosomes, and small enigmatic genomes across a large radiation of phyla.</title>
        <authorList>
            <person name="Brown C.T."/>
            <person name="Hug L.A."/>
            <person name="Thomas B.C."/>
            <person name="Sharon I."/>
            <person name="Castelle C.J."/>
            <person name="Singh A."/>
            <person name="Wilkins M.J."/>
            <person name="Williams K.H."/>
            <person name="Banfield J.F."/>
        </authorList>
    </citation>
    <scope>NUCLEOTIDE SEQUENCE [LARGE SCALE GENOMIC DNA]</scope>
</reference>
<accession>A0A0G0RI17</accession>